<evidence type="ECO:0000259" key="2">
    <source>
        <dbReference type="Pfam" id="PF25573"/>
    </source>
</evidence>
<dbReference type="Pfam" id="PF25573">
    <property type="entry name" value="TPR_PSMD3_N"/>
    <property type="match status" value="1"/>
</dbReference>
<dbReference type="AlphaFoldDB" id="A0A078IE31"/>
<dbReference type="GO" id="GO:0008541">
    <property type="term" value="C:proteasome regulatory particle, lid subcomplex"/>
    <property type="evidence" value="ECO:0000318"/>
    <property type="project" value="GO_Central"/>
</dbReference>
<name>A0A078IE31_BRANA</name>
<keyword evidence="1" id="KW-1133">Transmembrane helix</keyword>
<keyword evidence="1" id="KW-0472">Membrane</keyword>
<evidence type="ECO:0000256" key="1">
    <source>
        <dbReference type="SAM" id="Phobius"/>
    </source>
</evidence>
<dbReference type="InterPro" id="IPR050756">
    <property type="entry name" value="CSN3"/>
</dbReference>
<accession>A0A078IE31</accession>
<dbReference type="Gramene" id="CDY47438">
    <property type="protein sequence ID" value="CDY47438"/>
    <property type="gene ID" value="GSBRNA2T00087478001"/>
</dbReference>
<dbReference type="PANTHER" id="PTHR10758:SF2">
    <property type="entry name" value="26S PROTEASOME NON-ATPASE REGULATORY SUBUNIT 3"/>
    <property type="match status" value="1"/>
</dbReference>
<keyword evidence="4" id="KW-1185">Reference proteome</keyword>
<evidence type="ECO:0000313" key="4">
    <source>
        <dbReference type="Proteomes" id="UP000028999"/>
    </source>
</evidence>
<evidence type="ECO:0000313" key="3">
    <source>
        <dbReference type="EMBL" id="CDY47438.1"/>
    </source>
</evidence>
<feature type="transmembrane region" description="Helical" evidence="1">
    <location>
        <begin position="48"/>
        <end position="71"/>
    </location>
</feature>
<organism evidence="3 4">
    <name type="scientific">Brassica napus</name>
    <name type="common">Rape</name>
    <dbReference type="NCBI Taxonomy" id="3708"/>
    <lineage>
        <taxon>Eukaryota</taxon>
        <taxon>Viridiplantae</taxon>
        <taxon>Streptophyta</taxon>
        <taxon>Embryophyta</taxon>
        <taxon>Tracheophyta</taxon>
        <taxon>Spermatophyta</taxon>
        <taxon>Magnoliopsida</taxon>
        <taxon>eudicotyledons</taxon>
        <taxon>Gunneridae</taxon>
        <taxon>Pentapetalae</taxon>
        <taxon>rosids</taxon>
        <taxon>malvids</taxon>
        <taxon>Brassicales</taxon>
        <taxon>Brassicaceae</taxon>
        <taxon>Brassiceae</taxon>
        <taxon>Brassica</taxon>
    </lineage>
</organism>
<dbReference type="STRING" id="3708.A0A078IE31"/>
<reference evidence="3 4" key="1">
    <citation type="journal article" date="2014" name="Science">
        <title>Plant genetics. Early allopolyploid evolution in the post-Neolithic Brassica napus oilseed genome.</title>
        <authorList>
            <person name="Chalhoub B."/>
            <person name="Denoeud F."/>
            <person name="Liu S."/>
            <person name="Parkin I.A."/>
            <person name="Tang H."/>
            <person name="Wang X."/>
            <person name="Chiquet J."/>
            <person name="Belcram H."/>
            <person name="Tong C."/>
            <person name="Samans B."/>
            <person name="Correa M."/>
            <person name="Da Silva C."/>
            <person name="Just J."/>
            <person name="Falentin C."/>
            <person name="Koh C.S."/>
            <person name="Le Clainche I."/>
            <person name="Bernard M."/>
            <person name="Bento P."/>
            <person name="Noel B."/>
            <person name="Labadie K."/>
            <person name="Alberti A."/>
            <person name="Charles M."/>
            <person name="Arnaud D."/>
            <person name="Guo H."/>
            <person name="Daviaud C."/>
            <person name="Alamery S."/>
            <person name="Jabbari K."/>
            <person name="Zhao M."/>
            <person name="Edger P.P."/>
            <person name="Chelaifa H."/>
            <person name="Tack D."/>
            <person name="Lassalle G."/>
            <person name="Mestiri I."/>
            <person name="Schnel N."/>
            <person name="Le Paslier M.C."/>
            <person name="Fan G."/>
            <person name="Renault V."/>
            <person name="Bayer P.E."/>
            <person name="Golicz A.A."/>
            <person name="Manoli S."/>
            <person name="Lee T.H."/>
            <person name="Thi V.H."/>
            <person name="Chalabi S."/>
            <person name="Hu Q."/>
            <person name="Fan C."/>
            <person name="Tollenaere R."/>
            <person name="Lu Y."/>
            <person name="Battail C."/>
            <person name="Shen J."/>
            <person name="Sidebottom C.H."/>
            <person name="Wang X."/>
            <person name="Canaguier A."/>
            <person name="Chauveau A."/>
            <person name="Berard A."/>
            <person name="Deniot G."/>
            <person name="Guan M."/>
            <person name="Liu Z."/>
            <person name="Sun F."/>
            <person name="Lim Y.P."/>
            <person name="Lyons E."/>
            <person name="Town C.D."/>
            <person name="Bancroft I."/>
            <person name="Wang X."/>
            <person name="Meng J."/>
            <person name="Ma J."/>
            <person name="Pires J.C."/>
            <person name="King G.J."/>
            <person name="Brunel D."/>
            <person name="Delourme R."/>
            <person name="Renard M."/>
            <person name="Aury J.M."/>
            <person name="Adams K.L."/>
            <person name="Batley J."/>
            <person name="Snowdon R.J."/>
            <person name="Tost J."/>
            <person name="Edwards D."/>
            <person name="Zhou Y."/>
            <person name="Hua W."/>
            <person name="Sharpe A.G."/>
            <person name="Paterson A.H."/>
            <person name="Guan C."/>
            <person name="Wincker P."/>
        </authorList>
    </citation>
    <scope>NUCLEOTIDE SEQUENCE [LARGE SCALE GENOMIC DNA]</scope>
    <source>
        <strain evidence="4">cv. Darmor-bzh</strain>
    </source>
</reference>
<sequence>MSTLNSYNYKPHYLISSQQNHCSSHYLSVRLYGSNWKLQGNTSNPVRIFVFDGLLILRIFTIFSICLMFLLTSVWSKVVSIAEGLYARFSAAAVFLGPYKAGSFFFVDICNKNLDTFGDNHYYAQMVDTMHSLIKVQGAHRLCLFVTKKLTGSVMYYFLDFALVPGSETIFESVMFQDCIFTILSYEMTGDLAEILLFCSCTILRHDVLGQETLLNLFLRNYLPYNLYDKAERLRSKAPRFEAHSNQQAVRIGDLELSNVQERFETFSVNMTHNLIVRLRHKQNRTTQH</sequence>
<keyword evidence="1" id="KW-0812">Transmembrane</keyword>
<proteinExistence type="predicted"/>
<dbReference type="Proteomes" id="UP000028999">
    <property type="component" value="Unassembled WGS sequence"/>
</dbReference>
<feature type="domain" description="26S proteasome non-ATPase regulatory subunit 3 N-terminal TPR repeats" evidence="2">
    <location>
        <begin position="182"/>
        <end position="251"/>
    </location>
</feature>
<dbReference type="PANTHER" id="PTHR10758">
    <property type="entry name" value="26S PROTEASOME NON-ATPASE REGULATORY SUBUNIT 3/COP9 SIGNALOSOME COMPLEX SUBUNIT 3"/>
    <property type="match status" value="1"/>
</dbReference>
<protein>
    <submittedName>
        <fullName evidence="3">BnaC09g31190D protein</fullName>
    </submittedName>
</protein>
<dbReference type="PaxDb" id="3708-A0A078IE31"/>
<dbReference type="EMBL" id="LK032717">
    <property type="protein sequence ID" value="CDY47438.1"/>
    <property type="molecule type" value="Genomic_DNA"/>
</dbReference>
<gene>
    <name evidence="3" type="primary">BnaC09g31190D</name>
    <name evidence="3" type="ORF">GSBRNA2T00087478001</name>
</gene>
<dbReference type="GO" id="GO:0006511">
    <property type="term" value="P:ubiquitin-dependent protein catabolic process"/>
    <property type="evidence" value="ECO:0000318"/>
    <property type="project" value="GO_Central"/>
</dbReference>
<dbReference type="InterPro" id="IPR057985">
    <property type="entry name" value="TPR_PSMD3_N"/>
</dbReference>